<dbReference type="EMBL" id="CP003600">
    <property type="protein sequence ID" value="AFY96372.1"/>
    <property type="molecule type" value="Genomic_DNA"/>
</dbReference>
<dbReference type="KEGG" id="cmp:Cha6605_5489"/>
<evidence type="ECO:0000256" key="1">
    <source>
        <dbReference type="SAM" id="MobiDB-lite"/>
    </source>
</evidence>
<dbReference type="HOGENOM" id="CLU_867901_0_0_3"/>
<evidence type="ECO:0000313" key="2">
    <source>
        <dbReference type="EMBL" id="AFY96372.1"/>
    </source>
</evidence>
<name>K9UMQ2_CHAP6</name>
<dbReference type="eggNOG" id="ENOG502Z9YC">
    <property type="taxonomic scope" value="Bacteria"/>
</dbReference>
<organism evidence="2 3">
    <name type="scientific">Chamaesiphon minutus (strain ATCC 27169 / PCC 6605)</name>
    <dbReference type="NCBI Taxonomy" id="1173020"/>
    <lineage>
        <taxon>Bacteria</taxon>
        <taxon>Bacillati</taxon>
        <taxon>Cyanobacteriota</taxon>
        <taxon>Cyanophyceae</taxon>
        <taxon>Gomontiellales</taxon>
        <taxon>Chamaesiphonaceae</taxon>
        <taxon>Chamaesiphon</taxon>
    </lineage>
</organism>
<evidence type="ECO:0000313" key="3">
    <source>
        <dbReference type="Proteomes" id="UP000010366"/>
    </source>
</evidence>
<feature type="region of interest" description="Disordered" evidence="1">
    <location>
        <begin position="291"/>
        <end position="320"/>
    </location>
</feature>
<reference evidence="2 3" key="1">
    <citation type="submission" date="2012-05" db="EMBL/GenBank/DDBJ databases">
        <title>Finished chromosome of genome of Chamaesiphon sp. PCC 6605.</title>
        <authorList>
            <consortium name="US DOE Joint Genome Institute"/>
            <person name="Gugger M."/>
            <person name="Coursin T."/>
            <person name="Rippka R."/>
            <person name="Tandeau De Marsac N."/>
            <person name="Huntemann M."/>
            <person name="Wei C.-L."/>
            <person name="Han J."/>
            <person name="Detter J.C."/>
            <person name="Han C."/>
            <person name="Tapia R."/>
            <person name="Chen A."/>
            <person name="Kyrpides N."/>
            <person name="Mavromatis K."/>
            <person name="Markowitz V."/>
            <person name="Szeto E."/>
            <person name="Ivanova N."/>
            <person name="Pagani I."/>
            <person name="Pati A."/>
            <person name="Goodwin L."/>
            <person name="Nordberg H.P."/>
            <person name="Cantor M.N."/>
            <person name="Hua S.X."/>
            <person name="Woyke T."/>
            <person name="Kerfeld C.A."/>
        </authorList>
    </citation>
    <scope>NUCLEOTIDE SEQUENCE [LARGE SCALE GENOMIC DNA]</scope>
    <source>
        <strain evidence="3">ATCC 27169 / PCC 6605</strain>
    </source>
</reference>
<dbReference type="STRING" id="1173020.Cha6605_5489"/>
<dbReference type="Proteomes" id="UP000010366">
    <property type="component" value="Chromosome"/>
</dbReference>
<proteinExistence type="predicted"/>
<dbReference type="OrthoDB" id="573653at2"/>
<sequence>MNKAVIASIVAGGMWGNIVAPSVPPAMAQSLPSVQPTATTPNPIGIELLDAGAEPRRELKFTPAINSKQTMTMTMDMSMEMTIGETPIPKTPLPKMVLNVDSTVKRVDPSGDIHCQFAYSDLQAIGNPDTAPELLAAIQKSLKSLVGIKLDMVIGGNGQVKSKKLIIPKTVDPKLKNLLEQFDRSMSDLSTQLPTERVGLGAKWRINNSIKISGINLVQSATSEIVEIDNMGVKIKTQMTQSAPPQDLNIPGTTPDVKSRLTSMASSGEGSYLLRFNSLLPVTGKFAAKTDSKLSVQSGSKEPPTDMSTKISIDLDFDSK</sequence>
<accession>K9UMQ2</accession>
<dbReference type="AlphaFoldDB" id="K9UMQ2"/>
<protein>
    <submittedName>
        <fullName evidence="2">Uncharacterized protein</fullName>
    </submittedName>
</protein>
<feature type="compositionally biased region" description="Polar residues" evidence="1">
    <location>
        <begin position="293"/>
        <end position="311"/>
    </location>
</feature>
<gene>
    <name evidence="2" type="ORF">Cha6605_5489</name>
</gene>
<dbReference type="RefSeq" id="WP_015162455.1">
    <property type="nucleotide sequence ID" value="NC_019697.1"/>
</dbReference>
<keyword evidence="3" id="KW-1185">Reference proteome</keyword>